<dbReference type="PROSITE" id="PS00463">
    <property type="entry name" value="ZN2_CY6_FUNGAL_1"/>
    <property type="match status" value="1"/>
</dbReference>
<gene>
    <name evidence="4" type="ORF">VE01_04844</name>
</gene>
<dbReference type="STRING" id="342668.A0A1B8GMT3"/>
<dbReference type="SUPFAM" id="SSF57701">
    <property type="entry name" value="Zn2/Cys6 DNA-binding domain"/>
    <property type="match status" value="1"/>
</dbReference>
<dbReference type="Proteomes" id="UP000091956">
    <property type="component" value="Unassembled WGS sequence"/>
</dbReference>
<dbReference type="GO" id="GO:0000981">
    <property type="term" value="F:DNA-binding transcription factor activity, RNA polymerase II-specific"/>
    <property type="evidence" value="ECO:0007669"/>
    <property type="project" value="InterPro"/>
</dbReference>
<dbReference type="InterPro" id="IPR036864">
    <property type="entry name" value="Zn2-C6_fun-type_DNA-bd_sf"/>
</dbReference>
<dbReference type="GeneID" id="28838230"/>
<reference evidence="5" key="2">
    <citation type="journal article" date="2018" name="Nat. Commun.">
        <title>Extreme sensitivity to ultraviolet light in the fungal pathogen causing white-nose syndrome of bats.</title>
        <authorList>
            <person name="Palmer J.M."/>
            <person name="Drees K.P."/>
            <person name="Foster J.T."/>
            <person name="Lindner D.L."/>
        </authorList>
    </citation>
    <scope>NUCLEOTIDE SEQUENCE [LARGE SCALE GENOMIC DNA]</scope>
    <source>
        <strain evidence="5">UAMH 10579</strain>
    </source>
</reference>
<name>A0A1B8GMT3_9PEZI</name>
<feature type="region of interest" description="Disordered" evidence="2">
    <location>
        <begin position="123"/>
        <end position="150"/>
    </location>
</feature>
<keyword evidence="5" id="KW-1185">Reference proteome</keyword>
<dbReference type="Gene3D" id="4.10.240.10">
    <property type="entry name" value="Zn(2)-C6 fungal-type DNA-binding domain"/>
    <property type="match status" value="1"/>
</dbReference>
<reference evidence="4 5" key="1">
    <citation type="submission" date="2016-03" db="EMBL/GenBank/DDBJ databases">
        <title>Comparative genomics of Pseudogymnoascus destructans, the fungus causing white-nose syndrome of bats.</title>
        <authorList>
            <person name="Palmer J.M."/>
            <person name="Drees K.P."/>
            <person name="Foster J.T."/>
            <person name="Lindner D.L."/>
        </authorList>
    </citation>
    <scope>NUCLEOTIDE SEQUENCE [LARGE SCALE GENOMIC DNA]</scope>
    <source>
        <strain evidence="4 5">UAMH 10579</strain>
    </source>
</reference>
<evidence type="ECO:0000313" key="4">
    <source>
        <dbReference type="EMBL" id="OBT97150.2"/>
    </source>
</evidence>
<dbReference type="GO" id="GO:0008270">
    <property type="term" value="F:zinc ion binding"/>
    <property type="evidence" value="ECO:0007669"/>
    <property type="project" value="InterPro"/>
</dbReference>
<feature type="region of interest" description="Disordered" evidence="2">
    <location>
        <begin position="170"/>
        <end position="198"/>
    </location>
</feature>
<dbReference type="InterPro" id="IPR001138">
    <property type="entry name" value="Zn2Cys6_DnaBD"/>
</dbReference>
<evidence type="ECO:0000259" key="3">
    <source>
        <dbReference type="PROSITE" id="PS50048"/>
    </source>
</evidence>
<dbReference type="InterPro" id="IPR011011">
    <property type="entry name" value="Znf_FYVE_PHD"/>
</dbReference>
<dbReference type="InterPro" id="IPR013083">
    <property type="entry name" value="Znf_RING/FYVE/PHD"/>
</dbReference>
<evidence type="ECO:0000256" key="2">
    <source>
        <dbReference type="SAM" id="MobiDB-lite"/>
    </source>
</evidence>
<dbReference type="CDD" id="cd00067">
    <property type="entry name" value="GAL4"/>
    <property type="match status" value="1"/>
</dbReference>
<evidence type="ECO:0000256" key="1">
    <source>
        <dbReference type="ARBA" id="ARBA00023242"/>
    </source>
</evidence>
<feature type="domain" description="Zn(2)-C6 fungal-type" evidence="3">
    <location>
        <begin position="17"/>
        <end position="47"/>
    </location>
</feature>
<proteinExistence type="predicted"/>
<dbReference type="Gene3D" id="3.30.40.10">
    <property type="entry name" value="Zinc/RING finger domain, C3HC4 (zinc finger)"/>
    <property type="match status" value="1"/>
</dbReference>
<organism evidence="4 5">
    <name type="scientific">Pseudogymnoascus verrucosus</name>
    <dbReference type="NCBI Taxonomy" id="342668"/>
    <lineage>
        <taxon>Eukaryota</taxon>
        <taxon>Fungi</taxon>
        <taxon>Dikarya</taxon>
        <taxon>Ascomycota</taxon>
        <taxon>Pezizomycotina</taxon>
        <taxon>Leotiomycetes</taxon>
        <taxon>Thelebolales</taxon>
        <taxon>Thelebolaceae</taxon>
        <taxon>Pseudogymnoascus</taxon>
    </lineage>
</organism>
<evidence type="ECO:0000313" key="5">
    <source>
        <dbReference type="Proteomes" id="UP000091956"/>
    </source>
</evidence>
<dbReference type="SMART" id="SM00066">
    <property type="entry name" value="GAL4"/>
    <property type="match status" value="1"/>
</dbReference>
<keyword evidence="1" id="KW-0539">Nucleus</keyword>
<protein>
    <recommendedName>
        <fullName evidence="3">Zn(2)-C6 fungal-type domain-containing protein</fullName>
    </recommendedName>
</protein>
<dbReference type="PROSITE" id="PS50048">
    <property type="entry name" value="ZN2_CY6_FUNGAL_2"/>
    <property type="match status" value="1"/>
</dbReference>
<feature type="compositionally biased region" description="Polar residues" evidence="2">
    <location>
        <begin position="138"/>
        <end position="150"/>
    </location>
</feature>
<dbReference type="SUPFAM" id="SSF57903">
    <property type="entry name" value="FYVE/PHD zinc finger"/>
    <property type="match status" value="1"/>
</dbReference>
<dbReference type="Pfam" id="PF00172">
    <property type="entry name" value="Zn_clus"/>
    <property type="match status" value="1"/>
</dbReference>
<accession>A0A1B8GMT3</accession>
<sequence length="690" mass="77781">MSSTNSRSQPKLLVNLPCKECRRAKQKCDRVSPACNRCVKRGSNCVFPQSRGVRDSPAASQQRELSPSVELQVIKEERQFLSVSNATSTMNSTTFSPLSNPLRDLQGRVASLFGSVPASWGSKLGTAQPELTKPRALRSNNANPVDLSLSKSQKSNNVLIPAVQAYNVERSQTPPRKRQSDAQQFPASPATPRLGKPKHPLYKRLRASTRVRRKSRKLADAEVERIDCECGATEEGLQPEHWISCEKCKVWQHSACVKFSCTRCTHMVAQDQEQSASTQTDASVDKSMVQLQTQLDGANHEIYSLRSQLAEHRVNEHEQTETIASLKTDNDLLLDVQRELTKHHDWSSDDLSTHHHQVRKALHRQIRSQNFLGTFTQLSSTSSRRSTTEQLETGIRKVFWLTQQTFCPYGNIKTPFIQSLGQHETLRVLVCKVLGLHDSGTYLLDKARRLLSKLSIQPAMRALTGAAVREWVFESDIPIFEAGRGLQYYRECLRGNRDGAVTLRNWDLAALSKCVKSKEFLEEFIPQQAETLAIQLSNALAPFFSDTEDDSPLLDWDGFSTWGEGLEQWKERRRSFVAIFTAALTTKVELCLNIENYELLTYVPGTKFDETTMKVEAMDGSMDITQSHQGRAIQLCVEAAFFIHPRGELPMGATIEEAIVPMVNFISRDQNDKRVFKPLLKAVVILFEDD</sequence>
<dbReference type="EMBL" id="KV460224">
    <property type="protein sequence ID" value="OBT97150.2"/>
    <property type="molecule type" value="Genomic_DNA"/>
</dbReference>
<dbReference type="RefSeq" id="XP_018130883.2">
    <property type="nucleotide sequence ID" value="XM_018274312.2"/>
</dbReference>
<dbReference type="AlphaFoldDB" id="A0A1B8GMT3"/>